<dbReference type="InterPro" id="IPR035421">
    <property type="entry name" value="Terminase_6C"/>
</dbReference>
<dbReference type="Gene3D" id="3.40.50.300">
    <property type="entry name" value="P-loop containing nucleotide triphosphate hydrolases"/>
    <property type="match status" value="1"/>
</dbReference>
<keyword evidence="2" id="KW-0547">Nucleotide-binding</keyword>
<evidence type="ECO:0000259" key="5">
    <source>
        <dbReference type="Pfam" id="PF17289"/>
    </source>
</evidence>
<name>A0A6J5M8J8_9CAUD</name>
<dbReference type="InterPro" id="IPR027417">
    <property type="entry name" value="P-loop_NTPase"/>
</dbReference>
<feature type="domain" description="Terminase large subunit gp17-like C-terminal" evidence="5">
    <location>
        <begin position="292"/>
        <end position="458"/>
    </location>
</feature>
<evidence type="ECO:0000256" key="1">
    <source>
        <dbReference type="ARBA" id="ARBA00022612"/>
    </source>
</evidence>
<evidence type="ECO:0000256" key="2">
    <source>
        <dbReference type="ARBA" id="ARBA00022741"/>
    </source>
</evidence>
<keyword evidence="1" id="KW-1188">Viral release from host cell</keyword>
<evidence type="ECO:0000256" key="3">
    <source>
        <dbReference type="ARBA" id="ARBA00022840"/>
    </source>
</evidence>
<keyword evidence="4" id="KW-0231">Viral genome packaging</keyword>
<proteinExistence type="predicted"/>
<dbReference type="Pfam" id="PF17289">
    <property type="entry name" value="Terminase_6C"/>
    <property type="match status" value="1"/>
</dbReference>
<dbReference type="EMBL" id="LR796416">
    <property type="protein sequence ID" value="CAB4142984.1"/>
    <property type="molecule type" value="Genomic_DNA"/>
</dbReference>
<sequence>MIAFEQTKQLRAEFAALPADKLEGLIAGLGGDELDALLHDYELWARTNQRPPSVPWVVWLVMAGRGFGKTWVGANLVNYWAKSGIVGRIALVAEDAADARDVMVEGESGIIACAGKRHRPLYQPSKRRVVWPNGCTATIFTDSDPEALRGPQHEKAWVDELSKYHYAKETWSNLMFGMRIGKEPQVVVTCTPKPTPIIHQLVKQAKKDKTLVITRGSTYENRSNLSAVFFKEVVREYEGTTLGRQELDGELINLEEAGIVKRSWFRLWNQDAWIKDQRLKRQKVSYHHVLLSYDTAFTEKTTADYTACIAFGLIEVKGAMRALVLDCWREQIGFPELRKRVVNDYHDQRYGIDPDFKRQCDEVLVEYKGSGISLVQELQQDRIPAINYKPGNKDKTLRLHIASRMVKAGLVYLPESVKQPGEPRTWLADMLEEVCSFAGEGTTPNDDFVDAFSQALIYLKDAGHLVLPDRIEADEQDVVEKPPKLNPYAQ</sequence>
<protein>
    <submittedName>
        <fullName evidence="6">Terminase-like family</fullName>
    </submittedName>
</protein>
<accession>A0A6J5M8J8</accession>
<gene>
    <name evidence="6" type="ORF">UFOVP435_42</name>
</gene>
<evidence type="ECO:0000256" key="4">
    <source>
        <dbReference type="ARBA" id="ARBA00023219"/>
    </source>
</evidence>
<reference evidence="6" key="1">
    <citation type="submission" date="2020-04" db="EMBL/GenBank/DDBJ databases">
        <authorList>
            <person name="Chiriac C."/>
            <person name="Salcher M."/>
            <person name="Ghai R."/>
            <person name="Kavagutti S V."/>
        </authorList>
    </citation>
    <scope>NUCLEOTIDE SEQUENCE</scope>
</reference>
<evidence type="ECO:0000313" key="6">
    <source>
        <dbReference type="EMBL" id="CAB4142984.1"/>
    </source>
</evidence>
<dbReference type="Pfam" id="PF03237">
    <property type="entry name" value="Terminase_6N"/>
    <property type="match status" value="1"/>
</dbReference>
<dbReference type="GO" id="GO:0005524">
    <property type="term" value="F:ATP binding"/>
    <property type="evidence" value="ECO:0007669"/>
    <property type="project" value="UniProtKB-KW"/>
</dbReference>
<dbReference type="Gene3D" id="3.30.420.240">
    <property type="match status" value="1"/>
</dbReference>
<keyword evidence="3" id="KW-0067">ATP-binding</keyword>
<organism evidence="6">
    <name type="scientific">uncultured Caudovirales phage</name>
    <dbReference type="NCBI Taxonomy" id="2100421"/>
    <lineage>
        <taxon>Viruses</taxon>
        <taxon>Duplodnaviria</taxon>
        <taxon>Heunggongvirae</taxon>
        <taxon>Uroviricota</taxon>
        <taxon>Caudoviricetes</taxon>
        <taxon>Peduoviridae</taxon>
        <taxon>Maltschvirus</taxon>
        <taxon>Maltschvirus maltsch</taxon>
    </lineage>
</organism>